<accession>U1MUD7</accession>
<dbReference type="Proteomes" id="UP000030710">
    <property type="component" value="Unassembled WGS sequence"/>
</dbReference>
<protein>
    <submittedName>
        <fullName evidence="1">Uncharacterized protein</fullName>
    </submittedName>
</protein>
<proteinExistence type="predicted"/>
<sequence length="62" mass="6108">MIVNIVTAATGAAGGPTQLQLGEEASTETLAVSVTDVTTADKIVSAETGDERTIGGSCVLSV</sequence>
<evidence type="ECO:0000313" key="1">
    <source>
        <dbReference type="EMBL" id="ERG93924.1"/>
    </source>
</evidence>
<gene>
    <name evidence="1" type="ORF">J07HQW2_00358</name>
</gene>
<dbReference type="EMBL" id="KE356561">
    <property type="protein sequence ID" value="ERG93924.1"/>
    <property type="molecule type" value="Genomic_DNA"/>
</dbReference>
<organism evidence="1 2">
    <name type="scientific">Haloquadratum walsbyi J07HQW2</name>
    <dbReference type="NCBI Taxonomy" id="1238425"/>
    <lineage>
        <taxon>Archaea</taxon>
        <taxon>Methanobacteriati</taxon>
        <taxon>Methanobacteriota</taxon>
        <taxon>Stenosarchaea group</taxon>
        <taxon>Halobacteria</taxon>
        <taxon>Halobacteriales</taxon>
        <taxon>Haloferacaceae</taxon>
        <taxon>Haloquadratum</taxon>
    </lineage>
</organism>
<dbReference type="AlphaFoldDB" id="U1MUD7"/>
<name>U1MUD7_9EURY</name>
<evidence type="ECO:0000313" key="2">
    <source>
        <dbReference type="Proteomes" id="UP000030710"/>
    </source>
</evidence>
<dbReference type="STRING" id="1238425.J07HQW2_00358"/>
<dbReference type="HOGENOM" id="CLU_2893200_0_0_2"/>
<reference evidence="1 2" key="1">
    <citation type="journal article" date="2013" name="PLoS ONE">
        <title>Assembly-driven community genomics of a hypersaline microbial ecosystem.</title>
        <authorList>
            <person name="Podell S."/>
            <person name="Ugalde J.A."/>
            <person name="Narasingarao P."/>
            <person name="Banfield J.F."/>
            <person name="Heidelberg K.B."/>
            <person name="Allen E.E."/>
        </authorList>
    </citation>
    <scope>NUCLEOTIDE SEQUENCE [LARGE SCALE GENOMIC DNA]</scope>
    <source>
        <strain evidence="2">J07HQW2</strain>
    </source>
</reference>